<comment type="caution">
    <text evidence="1">The sequence shown here is derived from an EMBL/GenBank/DDBJ whole genome shotgun (WGS) entry which is preliminary data.</text>
</comment>
<dbReference type="EMBL" id="CAJJDP010000046">
    <property type="protein sequence ID" value="CAD8165000.1"/>
    <property type="molecule type" value="Genomic_DNA"/>
</dbReference>
<evidence type="ECO:0000313" key="1">
    <source>
        <dbReference type="EMBL" id="CAD8165000.1"/>
    </source>
</evidence>
<organism evidence="1 2">
    <name type="scientific">Paramecium octaurelia</name>
    <dbReference type="NCBI Taxonomy" id="43137"/>
    <lineage>
        <taxon>Eukaryota</taxon>
        <taxon>Sar</taxon>
        <taxon>Alveolata</taxon>
        <taxon>Ciliophora</taxon>
        <taxon>Intramacronucleata</taxon>
        <taxon>Oligohymenophorea</taxon>
        <taxon>Peniculida</taxon>
        <taxon>Parameciidae</taxon>
        <taxon>Paramecium</taxon>
    </lineage>
</organism>
<proteinExistence type="predicted"/>
<dbReference type="AlphaFoldDB" id="A0A8S1UJJ8"/>
<accession>A0A8S1UJJ8</accession>
<reference evidence="1" key="1">
    <citation type="submission" date="2021-01" db="EMBL/GenBank/DDBJ databases">
        <authorList>
            <consortium name="Genoscope - CEA"/>
            <person name="William W."/>
        </authorList>
    </citation>
    <scope>NUCLEOTIDE SEQUENCE</scope>
</reference>
<evidence type="ECO:0000313" key="2">
    <source>
        <dbReference type="Proteomes" id="UP000683925"/>
    </source>
</evidence>
<protein>
    <submittedName>
        <fullName evidence="1">Uncharacterized protein</fullName>
    </submittedName>
</protein>
<name>A0A8S1UJJ8_PAROT</name>
<keyword evidence="2" id="KW-1185">Reference proteome</keyword>
<dbReference type="Proteomes" id="UP000683925">
    <property type="component" value="Unassembled WGS sequence"/>
</dbReference>
<sequence length="91" mass="10331">MKTKGQGEIKYLTPINKKPRIITNLSTKTRISTSNQNSILSFDINSISSPRLSPLKTDRYVFKKKMSLTTTPSTKTTLYSTKSTQKINNKF</sequence>
<gene>
    <name evidence="1" type="ORF">POCTA_138.1.T0460056</name>
</gene>